<dbReference type="AlphaFoldDB" id="A0A1H2SGL4"/>
<dbReference type="InterPro" id="IPR007791">
    <property type="entry name" value="DjlA_N"/>
</dbReference>
<dbReference type="InterPro" id="IPR025266">
    <property type="entry name" value="TerB_N"/>
</dbReference>
<dbReference type="Pfam" id="PF13208">
    <property type="entry name" value="TerB_N"/>
    <property type="match status" value="1"/>
</dbReference>
<dbReference type="Pfam" id="PF05099">
    <property type="entry name" value="TerB"/>
    <property type="match status" value="1"/>
</dbReference>
<organism evidence="4 5">
    <name type="scientific">Amycolatopsis xylanica</name>
    <dbReference type="NCBI Taxonomy" id="589385"/>
    <lineage>
        <taxon>Bacteria</taxon>
        <taxon>Bacillati</taxon>
        <taxon>Actinomycetota</taxon>
        <taxon>Actinomycetes</taxon>
        <taxon>Pseudonocardiales</taxon>
        <taxon>Pseudonocardiaceae</taxon>
        <taxon>Amycolatopsis</taxon>
    </lineage>
</organism>
<feature type="domain" description="TerB-C" evidence="3">
    <location>
        <begin position="589"/>
        <end position="706"/>
    </location>
</feature>
<dbReference type="InterPro" id="IPR029024">
    <property type="entry name" value="TerB-like"/>
</dbReference>
<feature type="domain" description="TerB N-terminal" evidence="2">
    <location>
        <begin position="27"/>
        <end position="237"/>
    </location>
</feature>
<dbReference type="SUPFAM" id="SSF158682">
    <property type="entry name" value="TerB-like"/>
    <property type="match status" value="1"/>
</dbReference>
<dbReference type="Proteomes" id="UP000199515">
    <property type="component" value="Unassembled WGS sequence"/>
</dbReference>
<dbReference type="STRING" id="589385.SAMN05421504_101216"/>
<dbReference type="Gene3D" id="1.10.3680.10">
    <property type="entry name" value="TerB-like"/>
    <property type="match status" value="1"/>
</dbReference>
<feature type="domain" description="Co-chaperone DjlA N-terminal" evidence="1">
    <location>
        <begin position="443"/>
        <end position="550"/>
    </location>
</feature>
<keyword evidence="5" id="KW-1185">Reference proteome</keyword>
<name>A0A1H2SGL4_9PSEU</name>
<gene>
    <name evidence="4" type="ORF">SAMN05421504_101216</name>
</gene>
<dbReference type="CDD" id="cd07176">
    <property type="entry name" value="terB"/>
    <property type="match status" value="1"/>
</dbReference>
<evidence type="ECO:0000259" key="3">
    <source>
        <dbReference type="Pfam" id="PF15615"/>
    </source>
</evidence>
<evidence type="ECO:0000259" key="1">
    <source>
        <dbReference type="Pfam" id="PF05099"/>
    </source>
</evidence>
<dbReference type="EMBL" id="FNON01000001">
    <property type="protein sequence ID" value="SDW30760.1"/>
    <property type="molecule type" value="Genomic_DNA"/>
</dbReference>
<reference evidence="4 5" key="1">
    <citation type="submission" date="2016-10" db="EMBL/GenBank/DDBJ databases">
        <authorList>
            <person name="de Groot N.N."/>
        </authorList>
    </citation>
    <scope>NUCLEOTIDE SEQUENCE [LARGE SCALE GENOMIC DNA]</scope>
    <source>
        <strain evidence="4 5">CPCC 202699</strain>
    </source>
</reference>
<protein>
    <submittedName>
        <fullName evidence="4">Uncharacterized conserved protein, tellurite resistance protein B (TerB) family</fullName>
    </submittedName>
</protein>
<sequence length="715" mass="76771">MSLLDRFRNVVNSVPRGPARSGPVWVPPGGSVQVGGLTLPQGMIYVGSVPREFFHSSEGGEIIDPALPVDWSRPDTAGAGMEYWPAYHEMSPGSRAAYLQWLAGGRRAPDTHIGYVFLFFYGLERRVMVDAARDPHVRGEFGLIRREVDELLRLYGMSYSFRSQAGSFAGVLDLLLGEGRRISADPPPDAVPGDRFEPPFWLRAGIGEFARDGLPVSQEWAFAWAMAHPTIYPRTPAGRCANEFRRLFMARYRAKHGAGMVVRPARQKVVVTYSPASAALGTAQFPTAFPDVLTAEAPTHALSDLMDECADALDSYSRLLGRSPEAGHSLAAAALLPVELFDASAPALGPLTAFVAEHLRQGAPQAVVDAGALTDLWQPRRSDKFAKADAVALAQVLDRLGVGIEPDVRLGGAARTTGPMVLFRAEAGQPAAPSAEYQAATTLVHLAAVVSAADDDVSEAEREHLMGHLESSLHLSSAERLRLTAHLSWLLAGDLKLTGLTKRLSALSGAQRADIGEFLIGVAGIDGRISPAEVTMLRKIFKLIELDPESVYGKLHAVASGGAPATEPVTVVAADTSPTGYLIPKEHGPRADAAEIELDQGVIEAKLAESAAVSALLAEIFNDEPDPVPPAKTETWQVELVGELDADHSTLLRELATRPRWTRAEFDKLCGRAHLLPEGALDTLNEAAMAMAEEPVIEGDDDLRMNDYALGELLA</sequence>
<evidence type="ECO:0000259" key="2">
    <source>
        <dbReference type="Pfam" id="PF13208"/>
    </source>
</evidence>
<dbReference type="InterPro" id="IPR028932">
    <property type="entry name" value="TerB-C"/>
</dbReference>
<proteinExistence type="predicted"/>
<dbReference type="RefSeq" id="WP_176968459.1">
    <property type="nucleotide sequence ID" value="NZ_FNON01000001.1"/>
</dbReference>
<accession>A0A1H2SGL4</accession>
<dbReference type="Pfam" id="PF15615">
    <property type="entry name" value="TerB_C"/>
    <property type="match status" value="1"/>
</dbReference>
<evidence type="ECO:0000313" key="4">
    <source>
        <dbReference type="EMBL" id="SDW30760.1"/>
    </source>
</evidence>
<evidence type="ECO:0000313" key="5">
    <source>
        <dbReference type="Proteomes" id="UP000199515"/>
    </source>
</evidence>